<feature type="signal peptide" evidence="2">
    <location>
        <begin position="1"/>
        <end position="25"/>
    </location>
</feature>
<feature type="compositionally biased region" description="Acidic residues" evidence="1">
    <location>
        <begin position="381"/>
        <end position="414"/>
    </location>
</feature>
<evidence type="ECO:0000259" key="3">
    <source>
        <dbReference type="Pfam" id="PF08237"/>
    </source>
</evidence>
<feature type="chain" id="PRO_5032587868" description="PE-PPE domain-containing protein" evidence="2">
    <location>
        <begin position="26"/>
        <end position="455"/>
    </location>
</feature>
<sequence>MKISKRAVVAMLASSSFLLSPTAIAAPPGGGACGTVGCTNGATALLVGGEGSYAQLTEEQMTTAFGGYFANYDARISVPFPGDAEFAKSIPEGSDNLYNAIYAHQAALGTPLTIGGVSKGAPSVVDVIYRLLEDLEDTEDGVTPPLPEEMTIGIYGAPSRIFFVGVKYQPVPDTPWDVLLVSAEYDGTADFPDNPFNILAVLNAVNGAKLRHVDAAFYDIQTLPTRYKVEQNALGGTRTTIIIPAERLPLLHDMYESDFWDPNFVAFLDRMLKPIIDSAYNRNWSSTQKGWIDGVAPLPAPPTGPAVAPPVDLDGPELAVSNVTGADVTGSDVTGLNVTGSDPEGPLKSPAGELGGGSTPPVVAPTAGETEPPAKKRKLDEDDLTDGLDGEEPSEDLQEQEEPQQEQQEDDGEPPADNGPGDNDEGDEDTGDNDTGGNDTGDNDTGGNDTGGNES</sequence>
<dbReference type="Pfam" id="PF08237">
    <property type="entry name" value="PE-PPE"/>
    <property type="match status" value="1"/>
</dbReference>
<proteinExistence type="predicted"/>
<evidence type="ECO:0000256" key="2">
    <source>
        <dbReference type="SAM" id="SignalP"/>
    </source>
</evidence>
<gene>
    <name evidence="4" type="ORF">HLY00_5046</name>
</gene>
<keyword evidence="2" id="KW-0732">Signal</keyword>
<accession>A0A850PVT6</accession>
<keyword evidence="5" id="KW-1185">Reference proteome</keyword>
<dbReference type="Proteomes" id="UP000570517">
    <property type="component" value="Unassembled WGS sequence"/>
</dbReference>
<feature type="domain" description="PE-PPE" evidence="3">
    <location>
        <begin position="83"/>
        <end position="280"/>
    </location>
</feature>
<evidence type="ECO:0000256" key="1">
    <source>
        <dbReference type="SAM" id="MobiDB-lite"/>
    </source>
</evidence>
<comment type="caution">
    <text evidence="4">The sequence shown here is derived from an EMBL/GenBank/DDBJ whole genome shotgun (WGS) entry which is preliminary data.</text>
</comment>
<dbReference type="InterPro" id="IPR013228">
    <property type="entry name" value="PE-PPE_C"/>
</dbReference>
<evidence type="ECO:0000313" key="4">
    <source>
        <dbReference type="EMBL" id="NVN53077.1"/>
    </source>
</evidence>
<feature type="compositionally biased region" description="Polar residues" evidence="1">
    <location>
        <begin position="331"/>
        <end position="340"/>
    </location>
</feature>
<dbReference type="PROSITE" id="PS51257">
    <property type="entry name" value="PROKAR_LIPOPROTEIN"/>
    <property type="match status" value="1"/>
</dbReference>
<dbReference type="EMBL" id="JABFYL010000048">
    <property type="protein sequence ID" value="NVN53077.1"/>
    <property type="molecule type" value="Genomic_DNA"/>
</dbReference>
<dbReference type="AlphaFoldDB" id="A0A850PVT6"/>
<evidence type="ECO:0000313" key="5">
    <source>
        <dbReference type="Proteomes" id="UP000570517"/>
    </source>
</evidence>
<feature type="compositionally biased region" description="Acidic residues" evidence="1">
    <location>
        <begin position="422"/>
        <end position="432"/>
    </location>
</feature>
<name>A0A850PVT6_9MYCO</name>
<reference evidence="4 5" key="1">
    <citation type="submission" date="2020-05" db="EMBL/GenBank/DDBJ databases">
        <title>Draft genome sequence of Mycobacterium hippocampi DL, isolated from European seabass, Dicentrarchus labrax, reared in fish farms.</title>
        <authorList>
            <person name="Stathopoulou P."/>
            <person name="Asimakis E."/>
            <person name="Tzokas K."/>
            <person name="Batargias C."/>
            <person name="Tsiamis G."/>
        </authorList>
    </citation>
    <scope>NUCLEOTIDE SEQUENCE [LARGE SCALE GENOMIC DNA]</scope>
    <source>
        <strain evidence="4 5">DL</strain>
    </source>
</reference>
<organism evidence="4 5">
    <name type="scientific">Mycolicibacterium hippocampi</name>
    <dbReference type="NCBI Taxonomy" id="659824"/>
    <lineage>
        <taxon>Bacteria</taxon>
        <taxon>Bacillati</taxon>
        <taxon>Actinomycetota</taxon>
        <taxon>Actinomycetes</taxon>
        <taxon>Mycobacteriales</taxon>
        <taxon>Mycobacteriaceae</taxon>
        <taxon>Mycolicibacterium</taxon>
    </lineage>
</organism>
<feature type="region of interest" description="Disordered" evidence="1">
    <location>
        <begin position="325"/>
        <end position="455"/>
    </location>
</feature>
<protein>
    <recommendedName>
        <fullName evidence="3">PE-PPE domain-containing protein</fullName>
    </recommendedName>
</protein>